<dbReference type="InterPro" id="IPR000073">
    <property type="entry name" value="AB_hydrolase_1"/>
</dbReference>
<keyword evidence="6" id="KW-1185">Reference proteome</keyword>
<name>A0A1G7GR90_9RHOB</name>
<feature type="region of interest" description="Disordered" evidence="3">
    <location>
        <begin position="1"/>
        <end position="26"/>
    </location>
</feature>
<gene>
    <name evidence="5" type="ORF">SAMN04488105_109150</name>
</gene>
<dbReference type="PRINTS" id="PR00111">
    <property type="entry name" value="ABHYDROLASE"/>
</dbReference>
<evidence type="ECO:0000313" key="6">
    <source>
        <dbReference type="Proteomes" id="UP000198994"/>
    </source>
</evidence>
<dbReference type="PANTHER" id="PTHR43798:SF33">
    <property type="entry name" value="HYDROLASE, PUTATIVE (AFU_ORTHOLOGUE AFUA_2G14860)-RELATED"/>
    <property type="match status" value="1"/>
</dbReference>
<evidence type="ECO:0000256" key="3">
    <source>
        <dbReference type="SAM" id="MobiDB-lite"/>
    </source>
</evidence>
<dbReference type="InterPro" id="IPR002410">
    <property type="entry name" value="Peptidase_S33"/>
</dbReference>
<evidence type="ECO:0000256" key="2">
    <source>
        <dbReference type="ARBA" id="ARBA00022801"/>
    </source>
</evidence>
<reference evidence="6" key="1">
    <citation type="submission" date="2016-10" db="EMBL/GenBank/DDBJ databases">
        <authorList>
            <person name="Varghese N."/>
            <person name="Submissions S."/>
        </authorList>
    </citation>
    <scope>NUCLEOTIDE SEQUENCE [LARGE SCALE GENOMIC DNA]</scope>
    <source>
        <strain evidence="6">DSM 10146</strain>
    </source>
</reference>
<dbReference type="PRINTS" id="PR00793">
    <property type="entry name" value="PROAMNOPTASE"/>
</dbReference>
<dbReference type="SUPFAM" id="SSF53474">
    <property type="entry name" value="alpha/beta-Hydrolases"/>
    <property type="match status" value="1"/>
</dbReference>
<feature type="domain" description="AB hydrolase-1" evidence="4">
    <location>
        <begin position="48"/>
        <end position="285"/>
    </location>
</feature>
<organism evidence="5 6">
    <name type="scientific">Salipiger thiooxidans</name>
    <dbReference type="NCBI Taxonomy" id="282683"/>
    <lineage>
        <taxon>Bacteria</taxon>
        <taxon>Pseudomonadati</taxon>
        <taxon>Pseudomonadota</taxon>
        <taxon>Alphaproteobacteria</taxon>
        <taxon>Rhodobacterales</taxon>
        <taxon>Roseobacteraceae</taxon>
        <taxon>Salipiger</taxon>
    </lineage>
</organism>
<dbReference type="EMBL" id="FNAV01000009">
    <property type="protein sequence ID" value="SDE90479.1"/>
    <property type="molecule type" value="Genomic_DNA"/>
</dbReference>
<dbReference type="GO" id="GO:0016020">
    <property type="term" value="C:membrane"/>
    <property type="evidence" value="ECO:0007669"/>
    <property type="project" value="TreeGrafter"/>
</dbReference>
<dbReference type="PANTHER" id="PTHR43798">
    <property type="entry name" value="MONOACYLGLYCEROL LIPASE"/>
    <property type="match status" value="1"/>
</dbReference>
<evidence type="ECO:0000256" key="1">
    <source>
        <dbReference type="ARBA" id="ARBA00010088"/>
    </source>
</evidence>
<evidence type="ECO:0000259" key="4">
    <source>
        <dbReference type="Pfam" id="PF00561"/>
    </source>
</evidence>
<protein>
    <submittedName>
        <fullName evidence="5">Pimeloyl-ACP methyl ester carboxylesterase</fullName>
    </submittedName>
</protein>
<evidence type="ECO:0000313" key="5">
    <source>
        <dbReference type="EMBL" id="SDE90479.1"/>
    </source>
</evidence>
<comment type="similarity">
    <text evidence="1">Belongs to the peptidase S33 family.</text>
</comment>
<dbReference type="GO" id="GO:0006508">
    <property type="term" value="P:proteolysis"/>
    <property type="evidence" value="ECO:0007669"/>
    <property type="project" value="InterPro"/>
</dbReference>
<dbReference type="STRING" id="282683.SAMN04488105_109150"/>
<keyword evidence="2" id="KW-0378">Hydrolase</keyword>
<accession>A0A1G7GR90</accession>
<dbReference type="AlphaFoldDB" id="A0A1G7GR90"/>
<dbReference type="InterPro" id="IPR029058">
    <property type="entry name" value="AB_hydrolase_fold"/>
</dbReference>
<dbReference type="RefSeq" id="WP_242661734.1">
    <property type="nucleotide sequence ID" value="NZ_FNAV01000009.1"/>
</dbReference>
<proteinExistence type="inferred from homology"/>
<dbReference type="InterPro" id="IPR050266">
    <property type="entry name" value="AB_hydrolase_sf"/>
</dbReference>
<sequence>MLAVAACAPASRPSTGTPSPAEATYPPEGRFVEVGGHRVHYVEKGSGPALVLIHGASGNLRDWTFDAVDRLSGRYRVIAFDRPGLGFTPRIDNDGASIREQAALLSAAALRLGAERPVVLGHSYGGAVALAWAVDHPERVSALVLVSAASQRWDGGLPFFYRLTSGPLGAVANPAISALAGEDRVQQAIAGVFAPQPVPPGYAEHIGADLALRPESLRENALQRAGLKAEIAAIVPRYPQLDLPVELLRGDADTTVGLQIHSVPTSRQIPGARLTVLPGIGHAAQHAAAPQMDAAIDRAAARAGLR</sequence>
<dbReference type="Proteomes" id="UP000198994">
    <property type="component" value="Unassembled WGS sequence"/>
</dbReference>
<dbReference type="GO" id="GO:0008233">
    <property type="term" value="F:peptidase activity"/>
    <property type="evidence" value="ECO:0007669"/>
    <property type="project" value="InterPro"/>
</dbReference>
<dbReference type="Gene3D" id="3.40.50.1820">
    <property type="entry name" value="alpha/beta hydrolase"/>
    <property type="match status" value="1"/>
</dbReference>
<dbReference type="Pfam" id="PF00561">
    <property type="entry name" value="Abhydrolase_1"/>
    <property type="match status" value="1"/>
</dbReference>